<feature type="domain" description="Phosphatidic acid phosphatase type 2/haloperoxidase" evidence="2">
    <location>
        <begin position="60"/>
        <end position="183"/>
    </location>
</feature>
<dbReference type="SMART" id="SM00014">
    <property type="entry name" value="acidPPc"/>
    <property type="match status" value="1"/>
</dbReference>
<gene>
    <name evidence="3" type="ORF">ACFQL7_02930</name>
</gene>
<dbReference type="InterPro" id="IPR036938">
    <property type="entry name" value="PAP2/HPO_sf"/>
</dbReference>
<dbReference type="Gene3D" id="1.20.144.10">
    <property type="entry name" value="Phosphatidic acid phosphatase type 2/haloperoxidase"/>
    <property type="match status" value="1"/>
</dbReference>
<accession>A0ABD5YHS3</accession>
<evidence type="ECO:0000313" key="3">
    <source>
        <dbReference type="EMBL" id="MFC7188901.1"/>
    </source>
</evidence>
<comment type="caution">
    <text evidence="3">The sequence shown here is derived from an EMBL/GenBank/DDBJ whole genome shotgun (WGS) entry which is preliminary data.</text>
</comment>
<keyword evidence="4" id="KW-1185">Reference proteome</keyword>
<evidence type="ECO:0000313" key="4">
    <source>
        <dbReference type="Proteomes" id="UP001596417"/>
    </source>
</evidence>
<dbReference type="GeneID" id="76198468"/>
<evidence type="ECO:0000256" key="1">
    <source>
        <dbReference type="SAM" id="Phobius"/>
    </source>
</evidence>
<feature type="transmembrane region" description="Helical" evidence="1">
    <location>
        <begin position="168"/>
        <end position="186"/>
    </location>
</feature>
<dbReference type="PANTHER" id="PTHR14969:SF13">
    <property type="entry name" value="AT30094P"/>
    <property type="match status" value="1"/>
</dbReference>
<keyword evidence="1" id="KW-0812">Transmembrane</keyword>
<protein>
    <submittedName>
        <fullName evidence="3">Phosphatase PAP2 family protein</fullName>
    </submittedName>
</protein>
<organism evidence="3 4">
    <name type="scientific">Halocatena marina</name>
    <dbReference type="NCBI Taxonomy" id="2934937"/>
    <lineage>
        <taxon>Archaea</taxon>
        <taxon>Methanobacteriati</taxon>
        <taxon>Methanobacteriota</taxon>
        <taxon>Stenosarchaea group</taxon>
        <taxon>Halobacteria</taxon>
        <taxon>Halobacteriales</taxon>
        <taxon>Natronomonadaceae</taxon>
        <taxon>Halocatena</taxon>
    </lineage>
</organism>
<name>A0ABD5YHS3_9EURY</name>
<sequence>MSRGFGEIGVIKQLPESIIAIAGLITQLGDMWFVVLWIIGTYWIVSRDSSITNTPLQDCSYLFALALGTSALTMSLKHIFMLPRPPGATTAMLPAWLPASSKPVYESLVTSDGFGFPSGHALKSTAVYGGAALLFTKRDGQNYLVPAAIVTIVALSRVVLGVHYVVDILTGILLGLLFLVGMNRLTKADPRPAFVVSTLLGLIAVVLSQSYTSVLVVVAGGLGLGSWEYSHR</sequence>
<feature type="transmembrane region" description="Helical" evidence="1">
    <location>
        <begin position="193"/>
        <end position="222"/>
    </location>
</feature>
<dbReference type="EMBL" id="JBHTAX010000001">
    <property type="protein sequence ID" value="MFC7188901.1"/>
    <property type="molecule type" value="Genomic_DNA"/>
</dbReference>
<keyword evidence="1" id="KW-0472">Membrane</keyword>
<dbReference type="PANTHER" id="PTHR14969">
    <property type="entry name" value="SPHINGOSINE-1-PHOSPHATE PHOSPHOHYDROLASE"/>
    <property type="match status" value="1"/>
</dbReference>
<feature type="transmembrane region" description="Helical" evidence="1">
    <location>
        <begin position="21"/>
        <end position="45"/>
    </location>
</feature>
<dbReference type="Proteomes" id="UP001596417">
    <property type="component" value="Unassembled WGS sequence"/>
</dbReference>
<dbReference type="InterPro" id="IPR000326">
    <property type="entry name" value="PAP2/HPO"/>
</dbReference>
<keyword evidence="1" id="KW-1133">Transmembrane helix</keyword>
<proteinExistence type="predicted"/>
<dbReference type="SUPFAM" id="SSF48317">
    <property type="entry name" value="Acid phosphatase/Vanadium-dependent haloperoxidase"/>
    <property type="match status" value="1"/>
</dbReference>
<reference evidence="3 4" key="1">
    <citation type="journal article" date="2019" name="Int. J. Syst. Evol. Microbiol.">
        <title>The Global Catalogue of Microorganisms (GCM) 10K type strain sequencing project: providing services to taxonomists for standard genome sequencing and annotation.</title>
        <authorList>
            <consortium name="The Broad Institute Genomics Platform"/>
            <consortium name="The Broad Institute Genome Sequencing Center for Infectious Disease"/>
            <person name="Wu L."/>
            <person name="Ma J."/>
        </authorList>
    </citation>
    <scope>NUCLEOTIDE SEQUENCE [LARGE SCALE GENOMIC DNA]</scope>
    <source>
        <strain evidence="3 4">RDMS1</strain>
    </source>
</reference>
<feature type="transmembrane region" description="Helical" evidence="1">
    <location>
        <begin position="60"/>
        <end position="80"/>
    </location>
</feature>
<dbReference type="Pfam" id="PF01569">
    <property type="entry name" value="PAP2"/>
    <property type="match status" value="1"/>
</dbReference>
<dbReference type="RefSeq" id="WP_264555233.1">
    <property type="nucleotide sequence ID" value="NZ_CP109979.1"/>
</dbReference>
<dbReference type="AlphaFoldDB" id="A0ABD5YHS3"/>
<evidence type="ECO:0000259" key="2">
    <source>
        <dbReference type="SMART" id="SM00014"/>
    </source>
</evidence>